<dbReference type="Gene3D" id="3.10.20.420">
    <property type="entry name" value="Bypass-of-forespore C, N-terminal domain"/>
    <property type="match status" value="1"/>
</dbReference>
<evidence type="ECO:0000313" key="3">
    <source>
        <dbReference type="EMBL" id="SDK40400.1"/>
    </source>
</evidence>
<sequence length="187" mass="21722">MKRYQLLLICSLAVVGIITFAGYLSGEEQAKTIEDKANPAAKNENPAQREPLELEVTLQKHYIDGKIEESTHKEKIWAMEDFWSYYHDWQVVDQKEGEIVFKKEISDISPYMKENGYFGLAENQLTIFEGLPIHEQVIQSFYQIDTDELESYQVKQLHDGIKIDSKQVYQYVLEAYRDMAPSRSVSS</sequence>
<dbReference type="Gene3D" id="3.30.70.1740">
    <property type="entry name" value="Bypass-of-forespore C, C-terminal domain"/>
    <property type="match status" value="1"/>
</dbReference>
<dbReference type="STRING" id="407036.SAMN05216243_3012"/>
<protein>
    <submittedName>
        <fullName evidence="3">Forespore regulator of the sigma-K checkpoint</fullName>
    </submittedName>
</protein>
<dbReference type="InterPro" id="IPR015071">
    <property type="entry name" value="BOFC_N"/>
</dbReference>
<reference evidence="3 4" key="1">
    <citation type="submission" date="2016-10" db="EMBL/GenBank/DDBJ databases">
        <authorList>
            <person name="de Groot N.N."/>
        </authorList>
    </citation>
    <scope>NUCLEOTIDE SEQUENCE [LARGE SCALE GENOMIC DNA]</scope>
    <source>
        <strain evidence="3 4">CGMCC 1.6502</strain>
    </source>
</reference>
<dbReference type="RefSeq" id="WP_093215870.1">
    <property type="nucleotide sequence ID" value="NZ_FNFL01000006.1"/>
</dbReference>
<organism evidence="3 4">
    <name type="scientific">Sediminibacillus albus</name>
    <dbReference type="NCBI Taxonomy" id="407036"/>
    <lineage>
        <taxon>Bacteria</taxon>
        <taxon>Bacillati</taxon>
        <taxon>Bacillota</taxon>
        <taxon>Bacilli</taxon>
        <taxon>Bacillales</taxon>
        <taxon>Bacillaceae</taxon>
        <taxon>Sediminibacillus</taxon>
    </lineage>
</organism>
<feature type="domain" description="Bypass-of-forespore C N-terminal" evidence="2">
    <location>
        <begin position="55"/>
        <end position="103"/>
    </location>
</feature>
<dbReference type="Pfam" id="PF08955">
    <property type="entry name" value="BofC_C"/>
    <property type="match status" value="1"/>
</dbReference>
<evidence type="ECO:0000313" key="4">
    <source>
        <dbReference type="Proteomes" id="UP000198694"/>
    </source>
</evidence>
<dbReference type="InterPro" id="IPR038117">
    <property type="entry name" value="BofC_C_sf"/>
</dbReference>
<name>A0A1G9BMD6_9BACI</name>
<dbReference type="InterPro" id="IPR038118">
    <property type="entry name" value="BOFC_N_sf"/>
</dbReference>
<evidence type="ECO:0000259" key="1">
    <source>
        <dbReference type="Pfam" id="PF08955"/>
    </source>
</evidence>
<accession>A0A1G9BMD6</accession>
<dbReference type="Proteomes" id="UP000198694">
    <property type="component" value="Unassembled WGS sequence"/>
</dbReference>
<proteinExistence type="predicted"/>
<dbReference type="EMBL" id="FNFL01000006">
    <property type="protein sequence ID" value="SDK40400.1"/>
    <property type="molecule type" value="Genomic_DNA"/>
</dbReference>
<feature type="domain" description="Bypass of forespore C C-terminal" evidence="1">
    <location>
        <begin position="107"/>
        <end position="177"/>
    </location>
</feature>
<keyword evidence="4" id="KW-1185">Reference proteome</keyword>
<dbReference type="OrthoDB" id="2678751at2"/>
<gene>
    <name evidence="3" type="ORF">SAMN05216243_3012</name>
</gene>
<dbReference type="AlphaFoldDB" id="A0A1G9BMD6"/>
<evidence type="ECO:0000259" key="2">
    <source>
        <dbReference type="Pfam" id="PF08977"/>
    </source>
</evidence>
<dbReference type="Pfam" id="PF08977">
    <property type="entry name" value="BOFC_N"/>
    <property type="match status" value="1"/>
</dbReference>
<dbReference type="InterPro" id="IPR015050">
    <property type="entry name" value="BofC_C"/>
</dbReference>